<accession>A0ABR8D0Z4</accession>
<feature type="domain" description="Fe/B12 periplasmic-binding" evidence="6">
    <location>
        <begin position="64"/>
        <end position="326"/>
    </location>
</feature>
<sequence length="326" mass="36932">MINKRWYQYIKLFLIVTLSVTFLKGCYSLLPQQIYSNNLNSIVSECRKIKHELGETCIPLNPQRIIVTDQESLESLVALGLKPIATTIANRVGSKASILEGKIDGITYLGKESQINIEKIVKLNPDLILGLWISPQEYNLFSQIAPTVSIGFTQTGWKTTFKQIAEAVDKKQEAAKALEQYQQRIEKLKLAFAQKSEKPEISVMRFYTDLKFTQYLNQKSFPVSILEELELSIPLAQRQINSSNVGYENVSLERVDLLEADAMFIALDPGAEENFLKYKNSPLWQTLNVVQKNQVYTVDSSYWIFGTVLSANAVLDDIVKYLLSAS</sequence>
<organism evidence="7 8">
    <name type="scientific">Anabaena azotica FACHB-119</name>
    <dbReference type="NCBI Taxonomy" id="947527"/>
    <lineage>
        <taxon>Bacteria</taxon>
        <taxon>Bacillati</taxon>
        <taxon>Cyanobacteriota</taxon>
        <taxon>Cyanophyceae</taxon>
        <taxon>Nostocales</taxon>
        <taxon>Nostocaceae</taxon>
        <taxon>Anabaena</taxon>
        <taxon>Anabaena azotica</taxon>
    </lineage>
</organism>
<keyword evidence="8" id="KW-1185">Reference proteome</keyword>
<name>A0ABR8D0Z4_9NOST</name>
<keyword evidence="3" id="KW-0813">Transport</keyword>
<dbReference type="Gene3D" id="3.40.50.1980">
    <property type="entry name" value="Nitrogenase molybdenum iron protein domain"/>
    <property type="match status" value="2"/>
</dbReference>
<dbReference type="InterPro" id="IPR051313">
    <property type="entry name" value="Bact_iron-sidero_bind"/>
</dbReference>
<comment type="similarity">
    <text evidence="2">Belongs to the bacterial solute-binding protein 8 family.</text>
</comment>
<evidence type="ECO:0000256" key="3">
    <source>
        <dbReference type="ARBA" id="ARBA00022448"/>
    </source>
</evidence>
<dbReference type="CDD" id="cd01146">
    <property type="entry name" value="FhuD"/>
    <property type="match status" value="1"/>
</dbReference>
<dbReference type="PANTHER" id="PTHR30532">
    <property type="entry name" value="IRON III DICITRATE-BINDING PERIPLASMIC PROTEIN"/>
    <property type="match status" value="1"/>
</dbReference>
<comment type="caution">
    <text evidence="7">The sequence shown here is derived from an EMBL/GenBank/DDBJ whole genome shotgun (WGS) entry which is preliminary data.</text>
</comment>
<dbReference type="RefSeq" id="WP_190467924.1">
    <property type="nucleotide sequence ID" value="NZ_JACJSG010000005.1"/>
</dbReference>
<dbReference type="InterPro" id="IPR002491">
    <property type="entry name" value="ABC_transptr_periplasmic_BD"/>
</dbReference>
<dbReference type="SUPFAM" id="SSF53807">
    <property type="entry name" value="Helical backbone' metal receptor"/>
    <property type="match status" value="1"/>
</dbReference>
<protein>
    <submittedName>
        <fullName evidence="7">Iron-siderophore ABC transporter substrate-binding protein</fullName>
    </submittedName>
</protein>
<evidence type="ECO:0000313" key="7">
    <source>
        <dbReference type="EMBL" id="MBD2500002.1"/>
    </source>
</evidence>
<evidence type="ECO:0000313" key="8">
    <source>
        <dbReference type="Proteomes" id="UP000661112"/>
    </source>
</evidence>
<evidence type="ECO:0000256" key="2">
    <source>
        <dbReference type="ARBA" id="ARBA00008814"/>
    </source>
</evidence>
<dbReference type="Pfam" id="PF01497">
    <property type="entry name" value="Peripla_BP_2"/>
    <property type="match status" value="1"/>
</dbReference>
<reference evidence="7 8" key="1">
    <citation type="journal article" date="2020" name="ISME J.">
        <title>Comparative genomics reveals insights into cyanobacterial evolution and habitat adaptation.</title>
        <authorList>
            <person name="Chen M.Y."/>
            <person name="Teng W.K."/>
            <person name="Zhao L."/>
            <person name="Hu C.X."/>
            <person name="Zhou Y.K."/>
            <person name="Han B.P."/>
            <person name="Song L.R."/>
            <person name="Shu W.S."/>
        </authorList>
    </citation>
    <scope>NUCLEOTIDE SEQUENCE [LARGE SCALE GENOMIC DNA]</scope>
    <source>
        <strain evidence="7 8">FACHB-119</strain>
    </source>
</reference>
<dbReference type="PANTHER" id="PTHR30532:SF25">
    <property type="entry name" value="IRON(III) DICITRATE-BINDING PERIPLASMIC PROTEIN"/>
    <property type="match status" value="1"/>
</dbReference>
<keyword evidence="4" id="KW-0732">Signal</keyword>
<evidence type="ECO:0000256" key="4">
    <source>
        <dbReference type="ARBA" id="ARBA00022729"/>
    </source>
</evidence>
<proteinExistence type="inferred from homology"/>
<dbReference type="PROSITE" id="PS50983">
    <property type="entry name" value="FE_B12_PBP"/>
    <property type="match status" value="1"/>
</dbReference>
<comment type="subcellular location">
    <subcellularLocation>
        <location evidence="1">Cell envelope</location>
    </subcellularLocation>
</comment>
<evidence type="ECO:0000256" key="1">
    <source>
        <dbReference type="ARBA" id="ARBA00004196"/>
    </source>
</evidence>
<dbReference type="EMBL" id="JACJSG010000005">
    <property type="protein sequence ID" value="MBD2500002.1"/>
    <property type="molecule type" value="Genomic_DNA"/>
</dbReference>
<gene>
    <name evidence="7" type="ORF">H6G83_05105</name>
</gene>
<feature type="coiled-coil region" evidence="5">
    <location>
        <begin position="164"/>
        <end position="198"/>
    </location>
</feature>
<keyword evidence="5" id="KW-0175">Coiled coil</keyword>
<evidence type="ECO:0000259" key="6">
    <source>
        <dbReference type="PROSITE" id="PS50983"/>
    </source>
</evidence>
<dbReference type="Proteomes" id="UP000661112">
    <property type="component" value="Unassembled WGS sequence"/>
</dbReference>
<evidence type="ECO:0000256" key="5">
    <source>
        <dbReference type="SAM" id="Coils"/>
    </source>
</evidence>